<dbReference type="InterPro" id="IPR050155">
    <property type="entry name" value="HAD-like_hydrolase_sf"/>
</dbReference>
<dbReference type="AlphaFoldDB" id="T0ZK42"/>
<reference evidence="1" key="1">
    <citation type="submission" date="2013-08" db="EMBL/GenBank/DDBJ databases">
        <authorList>
            <person name="Mendez C."/>
            <person name="Richter M."/>
            <person name="Ferrer M."/>
            <person name="Sanchez J."/>
        </authorList>
    </citation>
    <scope>NUCLEOTIDE SEQUENCE</scope>
</reference>
<dbReference type="InterPro" id="IPR036412">
    <property type="entry name" value="HAD-like_sf"/>
</dbReference>
<dbReference type="PANTHER" id="PTHR43434">
    <property type="entry name" value="PHOSPHOGLYCOLATE PHOSPHATASE"/>
    <property type="match status" value="1"/>
</dbReference>
<feature type="non-terminal residue" evidence="1">
    <location>
        <position position="1"/>
    </location>
</feature>
<keyword evidence="1" id="KW-0378">Hydrolase</keyword>
<dbReference type="SUPFAM" id="SSF56784">
    <property type="entry name" value="HAD-like"/>
    <property type="match status" value="1"/>
</dbReference>
<accession>T0ZK42</accession>
<gene>
    <name evidence="1" type="ORF">B1B_18540</name>
</gene>
<dbReference type="EMBL" id="AUZY01012405">
    <property type="protein sequence ID" value="EQD30185.1"/>
    <property type="molecule type" value="Genomic_DNA"/>
</dbReference>
<dbReference type="InterPro" id="IPR041492">
    <property type="entry name" value="HAD_2"/>
</dbReference>
<dbReference type="InterPro" id="IPR023214">
    <property type="entry name" value="HAD_sf"/>
</dbReference>
<comment type="caution">
    <text evidence="1">The sequence shown here is derived from an EMBL/GenBank/DDBJ whole genome shotgun (WGS) entry which is preliminary data.</text>
</comment>
<dbReference type="Gene3D" id="3.40.50.1000">
    <property type="entry name" value="HAD superfamily/HAD-like"/>
    <property type="match status" value="1"/>
</dbReference>
<dbReference type="NCBIfam" id="TIGR01549">
    <property type="entry name" value="HAD-SF-IA-v1"/>
    <property type="match status" value="1"/>
</dbReference>
<organism evidence="1">
    <name type="scientific">mine drainage metagenome</name>
    <dbReference type="NCBI Taxonomy" id="410659"/>
    <lineage>
        <taxon>unclassified sequences</taxon>
        <taxon>metagenomes</taxon>
        <taxon>ecological metagenomes</taxon>
    </lineage>
</organism>
<evidence type="ECO:0000313" key="1">
    <source>
        <dbReference type="EMBL" id="EQD30185.1"/>
    </source>
</evidence>
<proteinExistence type="predicted"/>
<dbReference type="GO" id="GO:0008967">
    <property type="term" value="F:phosphoglycolate phosphatase activity"/>
    <property type="evidence" value="ECO:0007669"/>
    <property type="project" value="TreeGrafter"/>
</dbReference>
<dbReference type="GO" id="GO:0006281">
    <property type="term" value="P:DNA repair"/>
    <property type="evidence" value="ECO:0007669"/>
    <property type="project" value="TreeGrafter"/>
</dbReference>
<dbReference type="InterPro" id="IPR006439">
    <property type="entry name" value="HAD-SF_hydro_IA"/>
</dbReference>
<dbReference type="EC" id="3.-.-.-" evidence="1"/>
<protein>
    <submittedName>
        <fullName evidence="1">Haloacid dehalogenase-like hydrolase domain protein</fullName>
        <ecNumber evidence="1">3.-.-.-</ecNumber>
    </submittedName>
</protein>
<dbReference type="GO" id="GO:0005829">
    <property type="term" value="C:cytosol"/>
    <property type="evidence" value="ECO:0007669"/>
    <property type="project" value="TreeGrafter"/>
</dbReference>
<dbReference type="Pfam" id="PF13419">
    <property type="entry name" value="HAD_2"/>
    <property type="match status" value="1"/>
</dbReference>
<dbReference type="CDD" id="cd01427">
    <property type="entry name" value="HAD_like"/>
    <property type="match status" value="1"/>
</dbReference>
<sequence>EAEFHKLIDGIEMQALDRTTVRAGAPALLRGLHERGFRLGLLTRSSEPFTREALGRTHLDRYFSFMRTRSAPGPAKPSPEALLYLLSEMGVPVERALYVGDHLIDAECATRAGVRFYAVLPDPSESSTMSTDRFLAAGASAIATDLTELARQLQIASPPPEPWPRVASATPG</sequence>
<reference evidence="1" key="2">
    <citation type="journal article" date="2014" name="ISME J.">
        <title>Microbial stratification in low pH oxic and suboxic macroscopic growths along an acid mine drainage.</title>
        <authorList>
            <person name="Mendez-Garcia C."/>
            <person name="Mesa V."/>
            <person name="Sprenger R.R."/>
            <person name="Richter M."/>
            <person name="Diez M.S."/>
            <person name="Solano J."/>
            <person name="Bargiela R."/>
            <person name="Golyshina O.V."/>
            <person name="Manteca A."/>
            <person name="Ramos J.L."/>
            <person name="Gallego J.R."/>
            <person name="Llorente I."/>
            <person name="Martins Dos Santos V.A."/>
            <person name="Jensen O.N."/>
            <person name="Pelaez A.I."/>
            <person name="Sanchez J."/>
            <person name="Ferrer M."/>
        </authorList>
    </citation>
    <scope>NUCLEOTIDE SEQUENCE</scope>
</reference>
<name>T0ZK42_9ZZZZ</name>
<dbReference type="PANTHER" id="PTHR43434:SF1">
    <property type="entry name" value="PHOSPHOGLYCOLATE PHOSPHATASE"/>
    <property type="match status" value="1"/>
</dbReference>